<name>A0A5D3FYB2_9ACTN</name>
<keyword evidence="1" id="KW-1133">Transmembrane helix</keyword>
<feature type="transmembrane region" description="Helical" evidence="1">
    <location>
        <begin position="132"/>
        <end position="151"/>
    </location>
</feature>
<organism evidence="2 3">
    <name type="scientific">Actinomadura decatromicini</name>
    <dbReference type="NCBI Taxonomy" id="2604572"/>
    <lineage>
        <taxon>Bacteria</taxon>
        <taxon>Bacillati</taxon>
        <taxon>Actinomycetota</taxon>
        <taxon>Actinomycetes</taxon>
        <taxon>Streptosporangiales</taxon>
        <taxon>Thermomonosporaceae</taxon>
        <taxon>Actinomadura</taxon>
    </lineage>
</organism>
<gene>
    <name evidence="2" type="ORF">FXF68_04895</name>
</gene>
<comment type="caution">
    <text evidence="2">The sequence shown here is derived from an EMBL/GenBank/DDBJ whole genome shotgun (WGS) entry which is preliminary data.</text>
</comment>
<feature type="transmembrane region" description="Helical" evidence="1">
    <location>
        <begin position="65"/>
        <end position="86"/>
    </location>
</feature>
<dbReference type="EMBL" id="VSRQ01000001">
    <property type="protein sequence ID" value="TYK53068.1"/>
    <property type="molecule type" value="Genomic_DNA"/>
</dbReference>
<evidence type="ECO:0000313" key="2">
    <source>
        <dbReference type="EMBL" id="TYK53068.1"/>
    </source>
</evidence>
<keyword evidence="1" id="KW-0812">Transmembrane</keyword>
<evidence type="ECO:0000313" key="3">
    <source>
        <dbReference type="Proteomes" id="UP000323505"/>
    </source>
</evidence>
<dbReference type="RefSeq" id="WP_148757655.1">
    <property type="nucleotide sequence ID" value="NZ_VSRQ01000001.1"/>
</dbReference>
<accession>A0A5D3FYB2</accession>
<sequence length="152" mass="16401">MATPEPPSQQVNEDQDQLLVAALGHAWSYYDTRLSRGLQVLNYFLIATAILATAYVSALNNGNDVVAALVAATGIPLSLITFAVGYQQRRLATVGELALVEIQDRLAIKLGLNSFRMAAPLPRWAPRFIPSYIAFLLALALSIAATAYALAR</sequence>
<keyword evidence="3" id="KW-1185">Reference proteome</keyword>
<feature type="transmembrane region" description="Helical" evidence="1">
    <location>
        <begin position="40"/>
        <end position="59"/>
    </location>
</feature>
<keyword evidence="1" id="KW-0472">Membrane</keyword>
<reference evidence="2 3" key="1">
    <citation type="submission" date="2019-08" db="EMBL/GenBank/DDBJ databases">
        <title>Actinomadura sp. nov. CYP1-5 isolated from mountain soil.</title>
        <authorList>
            <person name="Songsumanus A."/>
            <person name="Kuncharoen N."/>
            <person name="Kudo T."/>
            <person name="Yuki M."/>
            <person name="Igarashi Y."/>
            <person name="Tanasupawat S."/>
        </authorList>
    </citation>
    <scope>NUCLEOTIDE SEQUENCE [LARGE SCALE GENOMIC DNA]</scope>
    <source>
        <strain evidence="2 3">CYP1-5</strain>
    </source>
</reference>
<evidence type="ECO:0000256" key="1">
    <source>
        <dbReference type="SAM" id="Phobius"/>
    </source>
</evidence>
<proteinExistence type="predicted"/>
<evidence type="ECO:0008006" key="4">
    <source>
        <dbReference type="Google" id="ProtNLM"/>
    </source>
</evidence>
<dbReference type="AlphaFoldDB" id="A0A5D3FYB2"/>
<protein>
    <recommendedName>
        <fullName evidence="4">ABC transporter permease</fullName>
    </recommendedName>
</protein>
<dbReference type="Proteomes" id="UP000323505">
    <property type="component" value="Unassembled WGS sequence"/>
</dbReference>